<sequence length="426" mass="47215">MKLLILGNHTCGNRGDSAILRGLLDAINSLKPETEVDVMSRYPVSSSWLLNRPVMGDPLYSQMKQHNNAAGVMGRVKKVLRRRYQHQVLLSRVTDTGKLRNIAIAQGFTDFVRLLSGYDAIIQVGGSFFVDLYGVPQFEHALCTFMAKKPLFMIGHSVGPFQDPQFNQLANYVFGHCDALILRESVSLEMMKRSEIDTSKVEHGVDTAWLVDHQEESFQASYAVQHWLDVAAKQKTVAITLRELAPFDKRLGTTQAAYEKAFADVVNRVLDSGYQVLALSTCTGIDSYNKDDRMVALNLRSLVNDPSRYHVVMDELNDLEMGKLLSACDLTVGTRLHSAIISMNFGTPAIAINYEHKSAGIMQQLGMPEMAVDIRHLLDGSLGAMVGDTLGQLPAINERLAVAVKAEREKGMGMVKSVLDRVREGK</sequence>
<feature type="domain" description="Polysaccharide pyruvyl transferase" evidence="1">
    <location>
        <begin position="13"/>
        <end position="356"/>
    </location>
</feature>
<protein>
    <submittedName>
        <fullName evidence="2">Colanic acid biosynthesis protein</fullName>
    </submittedName>
</protein>
<dbReference type="AlphaFoldDB" id="A0A0F1B170"/>
<comment type="caution">
    <text evidence="2">The sequence shown here is derived from an EMBL/GenBank/DDBJ whole genome shotgun (WGS) entry which is preliminary data.</text>
</comment>
<gene>
    <name evidence="2" type="ORF">SS37_11630</name>
</gene>
<dbReference type="RefSeq" id="WP_045285626.1">
    <property type="nucleotide sequence ID" value="NZ_CP143650.1"/>
</dbReference>
<dbReference type="Proteomes" id="UP000033352">
    <property type="component" value="Unassembled WGS sequence"/>
</dbReference>
<name>A0A0F1B170_9ENTR</name>
<reference evidence="2 3" key="1">
    <citation type="submission" date="2015-03" db="EMBL/GenBank/DDBJ databases">
        <authorList>
            <person name="McCorrison J."/>
            <person name="Sanka R."/>
            <person name="Adams M."/>
            <person name="Brinkac L."/>
            <person name="Nierman W."/>
            <person name="Sutton G."/>
            <person name="Nelson K."/>
            <person name="Kiedrowski L."/>
            <person name="Guerrero D."/>
            <person name="Bonomo R."/>
        </authorList>
    </citation>
    <scope>NUCLEOTIDE SEQUENCE [LARGE SCALE GENOMIC DNA]</scope>
    <source>
        <strain evidence="2 3">35699</strain>
    </source>
</reference>
<dbReference type="PANTHER" id="PTHR36836">
    <property type="entry name" value="COLANIC ACID BIOSYNTHESIS PROTEIN WCAK"/>
    <property type="match status" value="1"/>
</dbReference>
<dbReference type="PANTHER" id="PTHR36836:SF1">
    <property type="entry name" value="COLANIC ACID BIOSYNTHESIS PROTEIN WCAK"/>
    <property type="match status" value="1"/>
</dbReference>
<dbReference type="PATRIC" id="fig|1619248.3.peg.1526"/>
<organism evidence="2 3">
    <name type="scientific">Enterobacter sichuanensis</name>
    <dbReference type="NCBI Taxonomy" id="2071710"/>
    <lineage>
        <taxon>Bacteria</taxon>
        <taxon>Pseudomonadati</taxon>
        <taxon>Pseudomonadota</taxon>
        <taxon>Gammaproteobacteria</taxon>
        <taxon>Enterobacterales</taxon>
        <taxon>Enterobacteriaceae</taxon>
        <taxon>Enterobacter</taxon>
        <taxon>Enterobacter cloacae complex</taxon>
    </lineage>
</organism>
<dbReference type="EMBL" id="JZYX01000021">
    <property type="protein sequence ID" value="KJN26930.1"/>
    <property type="molecule type" value="Genomic_DNA"/>
</dbReference>
<dbReference type="InterPro" id="IPR023918">
    <property type="entry name" value="Colanic_acid_synth_WcaK"/>
</dbReference>
<evidence type="ECO:0000313" key="2">
    <source>
        <dbReference type="EMBL" id="KJN26930.1"/>
    </source>
</evidence>
<dbReference type="OrthoDB" id="3199616at2"/>
<accession>A0A0F1B170</accession>
<proteinExistence type="predicted"/>
<dbReference type="Pfam" id="PF04230">
    <property type="entry name" value="PS_pyruv_trans"/>
    <property type="match status" value="1"/>
</dbReference>
<dbReference type="NCBIfam" id="TIGR04006">
    <property type="entry name" value="wcaK"/>
    <property type="match status" value="1"/>
</dbReference>
<dbReference type="NCBIfam" id="NF007452">
    <property type="entry name" value="PRK10017.1"/>
    <property type="match status" value="1"/>
</dbReference>
<dbReference type="InterPro" id="IPR007345">
    <property type="entry name" value="Polysacch_pyruvyl_Trfase"/>
</dbReference>
<evidence type="ECO:0000313" key="3">
    <source>
        <dbReference type="Proteomes" id="UP000033352"/>
    </source>
</evidence>
<evidence type="ECO:0000259" key="1">
    <source>
        <dbReference type="Pfam" id="PF04230"/>
    </source>
</evidence>